<comment type="caution">
    <text evidence="2">The sequence shown here is derived from an EMBL/GenBank/DDBJ whole genome shotgun (WGS) entry which is preliminary data.</text>
</comment>
<name>A0A840V1R4_9BACT</name>
<keyword evidence="1" id="KW-0472">Membrane</keyword>
<evidence type="ECO:0000256" key="1">
    <source>
        <dbReference type="SAM" id="Phobius"/>
    </source>
</evidence>
<proteinExistence type="predicted"/>
<dbReference type="Proteomes" id="UP000557717">
    <property type="component" value="Unassembled WGS sequence"/>
</dbReference>
<feature type="transmembrane region" description="Helical" evidence="1">
    <location>
        <begin position="57"/>
        <end position="83"/>
    </location>
</feature>
<keyword evidence="1" id="KW-1133">Transmembrane helix</keyword>
<evidence type="ECO:0000313" key="3">
    <source>
        <dbReference type="Proteomes" id="UP000557717"/>
    </source>
</evidence>
<feature type="transmembrane region" description="Helical" evidence="1">
    <location>
        <begin position="31"/>
        <end position="50"/>
    </location>
</feature>
<reference evidence="2 3" key="1">
    <citation type="submission" date="2020-08" db="EMBL/GenBank/DDBJ databases">
        <title>Genomic Encyclopedia of Type Strains, Phase IV (KMG-IV): sequencing the most valuable type-strain genomes for metagenomic binning, comparative biology and taxonomic classification.</title>
        <authorList>
            <person name="Goeker M."/>
        </authorList>
    </citation>
    <scope>NUCLEOTIDE SEQUENCE [LARGE SCALE GENOMIC DNA]</scope>
    <source>
        <strain evidence="2 3">YC6886</strain>
    </source>
</reference>
<dbReference type="EMBL" id="JACHFD010000004">
    <property type="protein sequence ID" value="MBB5350996.1"/>
    <property type="molecule type" value="Genomic_DNA"/>
</dbReference>
<feature type="transmembrane region" description="Helical" evidence="1">
    <location>
        <begin position="7"/>
        <end position="25"/>
    </location>
</feature>
<dbReference type="RefSeq" id="WP_184016758.1">
    <property type="nucleotide sequence ID" value="NZ_JACHFD010000004.1"/>
</dbReference>
<keyword evidence="1" id="KW-0812">Transmembrane</keyword>
<keyword evidence="3" id="KW-1185">Reference proteome</keyword>
<sequence>MSSASRPTFTFASIIALVVSIASFYQGPILGLLLAITAMIFGLFGVLMSLSSRKRGGIVSFTAISLGGLGILAAIIRAIAYLIE</sequence>
<evidence type="ECO:0000313" key="2">
    <source>
        <dbReference type="EMBL" id="MBB5350996.1"/>
    </source>
</evidence>
<accession>A0A840V1R4</accession>
<dbReference type="AlphaFoldDB" id="A0A840V1R4"/>
<organism evidence="2 3">
    <name type="scientific">Haloferula luteola</name>
    <dbReference type="NCBI Taxonomy" id="595692"/>
    <lineage>
        <taxon>Bacteria</taxon>
        <taxon>Pseudomonadati</taxon>
        <taxon>Verrucomicrobiota</taxon>
        <taxon>Verrucomicrobiia</taxon>
        <taxon>Verrucomicrobiales</taxon>
        <taxon>Verrucomicrobiaceae</taxon>
        <taxon>Haloferula</taxon>
    </lineage>
</organism>
<protein>
    <submittedName>
        <fullName evidence="2">Uncharacterized protein</fullName>
    </submittedName>
</protein>
<gene>
    <name evidence="2" type="ORF">HNR46_001230</name>
</gene>